<keyword evidence="5 9" id="KW-0274">FAD</keyword>
<proteinExistence type="inferred from homology"/>
<dbReference type="UniPathway" id="UPA00193"/>
<evidence type="ECO:0000256" key="5">
    <source>
        <dbReference type="ARBA" id="ARBA00022827"/>
    </source>
</evidence>
<evidence type="ECO:0000256" key="7">
    <source>
        <dbReference type="ARBA" id="ARBA00034478"/>
    </source>
</evidence>
<evidence type="ECO:0000256" key="3">
    <source>
        <dbReference type="ARBA" id="ARBA00006743"/>
    </source>
</evidence>
<protein>
    <recommendedName>
        <fullName evidence="9">Methylenetetrahydrofolate reductase</fullName>
    </recommendedName>
</protein>
<dbReference type="GO" id="GO:0071949">
    <property type="term" value="F:FAD binding"/>
    <property type="evidence" value="ECO:0007669"/>
    <property type="project" value="TreeGrafter"/>
</dbReference>
<dbReference type="Proteomes" id="UP000534783">
    <property type="component" value="Unassembled WGS sequence"/>
</dbReference>
<gene>
    <name evidence="10" type="ORF">MNODULE_06410</name>
</gene>
<dbReference type="Gene3D" id="3.20.20.220">
    <property type="match status" value="1"/>
</dbReference>
<dbReference type="AlphaFoldDB" id="A0A7X6DNI8"/>
<keyword evidence="4 9" id="KW-0285">Flavoprotein</keyword>
<evidence type="ECO:0000256" key="4">
    <source>
        <dbReference type="ARBA" id="ARBA00022630"/>
    </source>
</evidence>
<dbReference type="InterPro" id="IPR003171">
    <property type="entry name" value="Mehydrof_redctse-like"/>
</dbReference>
<comment type="pathway">
    <text evidence="7">Amino-acid biosynthesis; L-methionine biosynthesis via de novo pathway.</text>
</comment>
<dbReference type="GO" id="GO:0106312">
    <property type="term" value="F:methylenetetrahydrofolate reductase (NADH) activity"/>
    <property type="evidence" value="ECO:0007669"/>
    <property type="project" value="UniProtKB-EC"/>
</dbReference>
<dbReference type="Pfam" id="PF02219">
    <property type="entry name" value="MTHFR"/>
    <property type="match status" value="1"/>
</dbReference>
<dbReference type="CDD" id="cd00537">
    <property type="entry name" value="MTHFR"/>
    <property type="match status" value="1"/>
</dbReference>
<sequence>MKTLRDALESGEFILTAECLPPKGTDIAEFCSHARRLLGKVHAVNVNDNPAATLHASPLALSKVLLDMGHDPICQITGRDRNRLAIQSDLLGLHILDIRNVLCLTGDDITLGNQKEGKAVFDLESVEILQVVRSLNEGKEMTGKPIQGATALLPGAAVSPEAEPLEPALMQFGKKVEAGARFFQTQAVFQPDRFERFMAQARKSNVNILAGVLLLRSLKMARYVTEHLGIFVPERFVQKLERAGKEGELEVGIEIALGLIEAIRGKCDGIHLMAIGAEEQIPVILERAGLLPKGPGLKKAAGGADG</sequence>
<dbReference type="RefSeq" id="WP_168058624.1">
    <property type="nucleotide sequence ID" value="NZ_VTOW01000001.1"/>
</dbReference>
<dbReference type="InterPro" id="IPR029041">
    <property type="entry name" value="FAD-linked_oxidoreductase-like"/>
</dbReference>
<evidence type="ECO:0000256" key="6">
    <source>
        <dbReference type="ARBA" id="ARBA00023002"/>
    </source>
</evidence>
<comment type="caution">
    <text evidence="10">The sequence shown here is derived from an EMBL/GenBank/DDBJ whole genome shotgun (WGS) entry which is preliminary data.</text>
</comment>
<keyword evidence="11" id="KW-1185">Reference proteome</keyword>
<dbReference type="PANTHER" id="PTHR45754:SF3">
    <property type="entry name" value="METHYLENETETRAHYDROFOLATE REDUCTASE (NADPH)"/>
    <property type="match status" value="1"/>
</dbReference>
<dbReference type="GO" id="GO:0009086">
    <property type="term" value="P:methionine biosynthetic process"/>
    <property type="evidence" value="ECO:0007669"/>
    <property type="project" value="TreeGrafter"/>
</dbReference>
<dbReference type="PANTHER" id="PTHR45754">
    <property type="entry name" value="METHYLENETETRAHYDROFOLATE REDUCTASE"/>
    <property type="match status" value="1"/>
</dbReference>
<dbReference type="SUPFAM" id="SSF51730">
    <property type="entry name" value="FAD-linked oxidoreductase"/>
    <property type="match status" value="1"/>
</dbReference>
<evidence type="ECO:0000256" key="2">
    <source>
        <dbReference type="ARBA" id="ARBA00004777"/>
    </source>
</evidence>
<name>A0A7X6DNI8_9BACT</name>
<reference evidence="10 11" key="1">
    <citation type="journal article" date="2020" name="Nature">
        <title>Bacterial chemolithoautotrophy via manganese oxidation.</title>
        <authorList>
            <person name="Yu H."/>
            <person name="Leadbetter J.R."/>
        </authorList>
    </citation>
    <scope>NUCLEOTIDE SEQUENCE [LARGE SCALE GENOMIC DNA]</scope>
    <source>
        <strain evidence="10 11">Mn-1</strain>
    </source>
</reference>
<evidence type="ECO:0000256" key="1">
    <source>
        <dbReference type="ARBA" id="ARBA00001974"/>
    </source>
</evidence>
<comment type="catalytic activity">
    <reaction evidence="8">
        <text>(6S)-5-methyl-5,6,7,8-tetrahydrofolate + NAD(+) = (6R)-5,10-methylene-5,6,7,8-tetrahydrofolate + NADH + H(+)</text>
        <dbReference type="Rhea" id="RHEA:19821"/>
        <dbReference type="ChEBI" id="CHEBI:15378"/>
        <dbReference type="ChEBI" id="CHEBI:15636"/>
        <dbReference type="ChEBI" id="CHEBI:18608"/>
        <dbReference type="ChEBI" id="CHEBI:57540"/>
        <dbReference type="ChEBI" id="CHEBI:57945"/>
        <dbReference type="EC" id="1.5.1.54"/>
    </reaction>
    <physiologicalReaction direction="right-to-left" evidence="8">
        <dbReference type="Rhea" id="RHEA:19823"/>
    </physiologicalReaction>
</comment>
<evidence type="ECO:0000313" key="10">
    <source>
        <dbReference type="EMBL" id="NKE70369.1"/>
    </source>
</evidence>
<evidence type="ECO:0000256" key="9">
    <source>
        <dbReference type="RuleBase" id="RU003862"/>
    </source>
</evidence>
<dbReference type="EMBL" id="VTOW01000001">
    <property type="protein sequence ID" value="NKE70369.1"/>
    <property type="molecule type" value="Genomic_DNA"/>
</dbReference>
<keyword evidence="6 9" id="KW-0560">Oxidoreductase</keyword>
<evidence type="ECO:0000313" key="11">
    <source>
        <dbReference type="Proteomes" id="UP000534783"/>
    </source>
</evidence>
<dbReference type="GO" id="GO:0035999">
    <property type="term" value="P:tetrahydrofolate interconversion"/>
    <property type="evidence" value="ECO:0007669"/>
    <property type="project" value="UniProtKB-UniPathway"/>
</dbReference>
<organism evidence="10 11">
    <name type="scientific">Candidatus Manganitrophus noduliformans</name>
    <dbReference type="NCBI Taxonomy" id="2606439"/>
    <lineage>
        <taxon>Bacteria</taxon>
        <taxon>Pseudomonadati</taxon>
        <taxon>Nitrospirota</taxon>
        <taxon>Nitrospiria</taxon>
        <taxon>Candidatus Troglogloeales</taxon>
        <taxon>Candidatus Manganitrophaceae</taxon>
        <taxon>Candidatus Manganitrophus</taxon>
    </lineage>
</organism>
<comment type="cofactor">
    <cofactor evidence="1 9">
        <name>FAD</name>
        <dbReference type="ChEBI" id="CHEBI:57692"/>
    </cofactor>
</comment>
<evidence type="ECO:0000256" key="8">
    <source>
        <dbReference type="ARBA" id="ARBA00048628"/>
    </source>
</evidence>
<dbReference type="GO" id="GO:0005829">
    <property type="term" value="C:cytosol"/>
    <property type="evidence" value="ECO:0007669"/>
    <property type="project" value="TreeGrafter"/>
</dbReference>
<comment type="similarity">
    <text evidence="3 9">Belongs to the methylenetetrahydrofolate reductase family.</text>
</comment>
<comment type="pathway">
    <text evidence="2 9">One-carbon metabolism; tetrahydrofolate interconversion.</text>
</comment>
<accession>A0A7X6DNI8</accession>